<comment type="catalytic activity">
    <reaction evidence="1">
        <text>ATP + protein L-histidine = ADP + protein N-phospho-L-histidine.</text>
        <dbReference type="EC" id="2.7.13.3"/>
    </reaction>
</comment>
<dbReference type="Pfam" id="PF02518">
    <property type="entry name" value="HATPase_c"/>
    <property type="match status" value="1"/>
</dbReference>
<evidence type="ECO:0000256" key="6">
    <source>
        <dbReference type="SAM" id="MobiDB-lite"/>
    </source>
</evidence>
<organism evidence="9 10">
    <name type="scientific">Actinocorallia herbida</name>
    <dbReference type="NCBI Taxonomy" id="58109"/>
    <lineage>
        <taxon>Bacteria</taxon>
        <taxon>Bacillati</taxon>
        <taxon>Actinomycetota</taxon>
        <taxon>Actinomycetes</taxon>
        <taxon>Streptosporangiales</taxon>
        <taxon>Thermomonosporaceae</taxon>
        <taxon>Actinocorallia</taxon>
    </lineage>
</organism>
<protein>
    <recommendedName>
        <fullName evidence="2">histidine kinase</fullName>
        <ecNumber evidence="2">2.7.13.3</ecNumber>
    </recommendedName>
</protein>
<dbReference type="InterPro" id="IPR003594">
    <property type="entry name" value="HATPase_dom"/>
</dbReference>
<keyword evidence="10" id="KW-1185">Reference proteome</keyword>
<sequence length="435" mass="45834">MPRTRKQIMEEAARPSPLWPVLTTAVVAAPVAILVFLTAARPPTAALAAGALCAAAVLVLAEALRRSRARVLGLERDLRDARGTAERQHTEFGELLHTLAWDVSVAARRPDVPASSSWAEQTAAVYDAAFSRTETARAEAARAMEGMVVSVAQRTQAGVLRVRESVDRLATRVRERPDLLEECTRIAGQAAQLTRLAQSLVVLSGGRAGRNWPRPLALGDVLAAAAGRVVTGGRLEVVGGQDVAARPRVIEPLVHAFAELLANAAQSSPGSVAVRAAVERADGGYAVRIEDSGMGMDDVALARFGEIASGARAASLTALGPLPRLGLAVVGTYARRFGLGVRLERASHGGLRAVVRIPDSLVTAPVTPQRPEPRALRAPVGPERPHVVGKAASGLPQRRRTSDAPAISDPAPDSLHTRLATLLADHPQDDPNPRP</sequence>
<dbReference type="SUPFAM" id="SSF55874">
    <property type="entry name" value="ATPase domain of HSP90 chaperone/DNA topoisomerase II/histidine kinase"/>
    <property type="match status" value="1"/>
</dbReference>
<feature type="transmembrane region" description="Helical" evidence="7">
    <location>
        <begin position="45"/>
        <end position="64"/>
    </location>
</feature>
<evidence type="ECO:0000256" key="5">
    <source>
        <dbReference type="ARBA" id="ARBA00022777"/>
    </source>
</evidence>
<evidence type="ECO:0000256" key="1">
    <source>
        <dbReference type="ARBA" id="ARBA00000085"/>
    </source>
</evidence>
<dbReference type="GO" id="GO:0000160">
    <property type="term" value="P:phosphorelay signal transduction system"/>
    <property type="evidence" value="ECO:0007669"/>
    <property type="project" value="TreeGrafter"/>
</dbReference>
<evidence type="ECO:0000313" key="10">
    <source>
        <dbReference type="Proteomes" id="UP000272400"/>
    </source>
</evidence>
<evidence type="ECO:0000256" key="4">
    <source>
        <dbReference type="ARBA" id="ARBA00022679"/>
    </source>
</evidence>
<dbReference type="Proteomes" id="UP000272400">
    <property type="component" value="Unassembled WGS sequence"/>
</dbReference>
<accession>A0A3N1CXG0</accession>
<keyword evidence="3" id="KW-0597">Phosphoprotein</keyword>
<keyword evidence="7" id="KW-0812">Transmembrane</keyword>
<dbReference type="InterPro" id="IPR050428">
    <property type="entry name" value="TCS_sensor_his_kinase"/>
</dbReference>
<dbReference type="PANTHER" id="PTHR45436:SF5">
    <property type="entry name" value="SENSOR HISTIDINE KINASE TRCS"/>
    <property type="match status" value="1"/>
</dbReference>
<dbReference type="InterPro" id="IPR036890">
    <property type="entry name" value="HATPase_C_sf"/>
</dbReference>
<gene>
    <name evidence="9" type="ORF">EDD29_3532</name>
</gene>
<dbReference type="EC" id="2.7.13.3" evidence="2"/>
<evidence type="ECO:0000259" key="8">
    <source>
        <dbReference type="Pfam" id="PF02518"/>
    </source>
</evidence>
<dbReference type="GO" id="GO:0004673">
    <property type="term" value="F:protein histidine kinase activity"/>
    <property type="evidence" value="ECO:0007669"/>
    <property type="project" value="UniProtKB-EC"/>
</dbReference>
<keyword evidence="4" id="KW-0808">Transferase</keyword>
<keyword evidence="5 9" id="KW-0418">Kinase</keyword>
<dbReference type="PANTHER" id="PTHR45436">
    <property type="entry name" value="SENSOR HISTIDINE KINASE YKOH"/>
    <property type="match status" value="1"/>
</dbReference>
<evidence type="ECO:0000256" key="7">
    <source>
        <dbReference type="SAM" id="Phobius"/>
    </source>
</evidence>
<keyword evidence="7" id="KW-1133">Transmembrane helix</keyword>
<keyword evidence="7" id="KW-0472">Membrane</keyword>
<dbReference type="GO" id="GO:0005886">
    <property type="term" value="C:plasma membrane"/>
    <property type="evidence" value="ECO:0007669"/>
    <property type="project" value="TreeGrafter"/>
</dbReference>
<dbReference type="Gene3D" id="3.30.565.10">
    <property type="entry name" value="Histidine kinase-like ATPase, C-terminal domain"/>
    <property type="match status" value="1"/>
</dbReference>
<evidence type="ECO:0000256" key="3">
    <source>
        <dbReference type="ARBA" id="ARBA00022553"/>
    </source>
</evidence>
<evidence type="ECO:0000256" key="2">
    <source>
        <dbReference type="ARBA" id="ARBA00012438"/>
    </source>
</evidence>
<evidence type="ECO:0000313" key="9">
    <source>
        <dbReference type="EMBL" id="ROO85977.1"/>
    </source>
</evidence>
<proteinExistence type="predicted"/>
<feature type="domain" description="Histidine kinase/HSP90-like ATPase" evidence="8">
    <location>
        <begin position="251"/>
        <end position="359"/>
    </location>
</feature>
<feature type="transmembrane region" description="Helical" evidence="7">
    <location>
        <begin position="21"/>
        <end position="39"/>
    </location>
</feature>
<reference evidence="9 10" key="1">
    <citation type="submission" date="2018-11" db="EMBL/GenBank/DDBJ databases">
        <title>Sequencing the genomes of 1000 actinobacteria strains.</title>
        <authorList>
            <person name="Klenk H.-P."/>
        </authorList>
    </citation>
    <scope>NUCLEOTIDE SEQUENCE [LARGE SCALE GENOMIC DNA]</scope>
    <source>
        <strain evidence="9 10">DSM 44254</strain>
    </source>
</reference>
<comment type="caution">
    <text evidence="9">The sequence shown here is derived from an EMBL/GenBank/DDBJ whole genome shotgun (WGS) entry which is preliminary data.</text>
</comment>
<dbReference type="EMBL" id="RJKE01000001">
    <property type="protein sequence ID" value="ROO85977.1"/>
    <property type="molecule type" value="Genomic_DNA"/>
</dbReference>
<feature type="region of interest" description="Disordered" evidence="6">
    <location>
        <begin position="364"/>
        <end position="413"/>
    </location>
</feature>
<dbReference type="AlphaFoldDB" id="A0A3N1CXG0"/>
<name>A0A3N1CXG0_9ACTN</name>